<evidence type="ECO:0000313" key="2">
    <source>
        <dbReference type="Proteomes" id="UP000223968"/>
    </source>
</evidence>
<dbReference type="AlphaFoldDB" id="A0A2B7WQ17"/>
<proteinExistence type="predicted"/>
<evidence type="ECO:0000313" key="1">
    <source>
        <dbReference type="EMBL" id="PGG98744.1"/>
    </source>
</evidence>
<dbReference type="OrthoDB" id="4472639at2759"/>
<keyword evidence="2" id="KW-1185">Reference proteome</keyword>
<comment type="caution">
    <text evidence="1">The sequence shown here is derived from an EMBL/GenBank/DDBJ whole genome shotgun (WGS) entry which is preliminary data.</text>
</comment>
<dbReference type="Proteomes" id="UP000223968">
    <property type="component" value="Unassembled WGS sequence"/>
</dbReference>
<protein>
    <submittedName>
        <fullName evidence="1">Uncharacterized protein</fullName>
    </submittedName>
</protein>
<reference evidence="1 2" key="1">
    <citation type="submission" date="2017-10" db="EMBL/GenBank/DDBJ databases">
        <title>Comparative genomics in systemic dimorphic fungi from Ajellomycetaceae.</title>
        <authorList>
            <person name="Munoz J.F."/>
            <person name="Mcewen J.G."/>
            <person name="Clay O.K."/>
            <person name="Cuomo C.A."/>
        </authorList>
    </citation>
    <scope>NUCLEOTIDE SEQUENCE [LARGE SCALE GENOMIC DNA]</scope>
    <source>
        <strain evidence="1 2">UAMH5409</strain>
    </source>
</reference>
<sequence>MPPLPGTSNSKADLIPQISANLSNALSSFGPQSAQYNAVLDMLRGCILELQAEKEVLGMPGIVKTSSGAGDGTTKTTDVIEGLRELLERGLRV</sequence>
<name>A0A2B7WQ17_9EURO</name>
<organism evidence="1 2">
    <name type="scientific">Helicocarpus griseus UAMH5409</name>
    <dbReference type="NCBI Taxonomy" id="1447875"/>
    <lineage>
        <taxon>Eukaryota</taxon>
        <taxon>Fungi</taxon>
        <taxon>Dikarya</taxon>
        <taxon>Ascomycota</taxon>
        <taxon>Pezizomycotina</taxon>
        <taxon>Eurotiomycetes</taxon>
        <taxon>Eurotiomycetidae</taxon>
        <taxon>Onygenales</taxon>
        <taxon>Ajellomycetaceae</taxon>
        <taxon>Helicocarpus</taxon>
    </lineage>
</organism>
<accession>A0A2B7WQ17</accession>
<gene>
    <name evidence="1" type="ORF">AJ79_08764</name>
</gene>
<dbReference type="EMBL" id="PDNB01000218">
    <property type="protein sequence ID" value="PGG98744.1"/>
    <property type="molecule type" value="Genomic_DNA"/>
</dbReference>